<feature type="transmembrane region" description="Helical" evidence="2">
    <location>
        <begin position="168"/>
        <end position="189"/>
    </location>
</feature>
<dbReference type="OrthoDB" id="3253635at2"/>
<dbReference type="AlphaFoldDB" id="A0A1G6WCI0"/>
<keyword evidence="2" id="KW-0812">Transmembrane</keyword>
<feature type="transmembrane region" description="Helical" evidence="2">
    <location>
        <begin position="40"/>
        <end position="57"/>
    </location>
</feature>
<keyword evidence="2" id="KW-1133">Transmembrane helix</keyword>
<evidence type="ECO:0000256" key="1">
    <source>
        <dbReference type="SAM" id="MobiDB-lite"/>
    </source>
</evidence>
<dbReference type="Proteomes" id="UP000198546">
    <property type="component" value="Chromosome i"/>
</dbReference>
<dbReference type="STRING" id="675864.SAMN04489747_1405"/>
<organism evidence="3 4">
    <name type="scientific">Auraticoccus monumenti</name>
    <dbReference type="NCBI Taxonomy" id="675864"/>
    <lineage>
        <taxon>Bacteria</taxon>
        <taxon>Bacillati</taxon>
        <taxon>Actinomycetota</taxon>
        <taxon>Actinomycetes</taxon>
        <taxon>Propionibacteriales</taxon>
        <taxon>Propionibacteriaceae</taxon>
        <taxon>Auraticoccus</taxon>
    </lineage>
</organism>
<reference evidence="3 4" key="1">
    <citation type="submission" date="2016-10" db="EMBL/GenBank/DDBJ databases">
        <authorList>
            <person name="de Groot N.N."/>
        </authorList>
    </citation>
    <scope>NUCLEOTIDE SEQUENCE [LARGE SCALE GENOMIC DNA]</scope>
    <source>
        <strain evidence="3 4">MON 2.2</strain>
    </source>
</reference>
<feature type="compositionally biased region" description="Basic and acidic residues" evidence="1">
    <location>
        <begin position="9"/>
        <end position="24"/>
    </location>
</feature>
<accession>A0A1G6WCI0</accession>
<keyword evidence="4" id="KW-1185">Reference proteome</keyword>
<feature type="transmembrane region" description="Helical" evidence="2">
    <location>
        <begin position="89"/>
        <end position="109"/>
    </location>
</feature>
<gene>
    <name evidence="3" type="ORF">SAMN04489747_1405</name>
</gene>
<evidence type="ECO:0000313" key="4">
    <source>
        <dbReference type="Proteomes" id="UP000198546"/>
    </source>
</evidence>
<feature type="transmembrane region" description="Helical" evidence="2">
    <location>
        <begin position="116"/>
        <end position="143"/>
    </location>
</feature>
<evidence type="ECO:0000313" key="3">
    <source>
        <dbReference type="EMBL" id="SDD63499.1"/>
    </source>
</evidence>
<feature type="region of interest" description="Disordered" evidence="1">
    <location>
        <begin position="1"/>
        <end position="31"/>
    </location>
</feature>
<sequence>MTTSTHHAHHDEPRTPRAATHAEEGLAPATPTVTPAARRTLAVLRITMGLVFLWAFVDKLSGLGWSTSAERAWVRGGSPTSGFLGNAEVGPLAGLFNALAGSAVVDWLFMLGMLGIGVALTLGIGLRVTAVAGTLMMAAMWAAEWPPARLSLSGEPSGSSNPLLDYHLVYALVLIALALLGAGATWGLGRRWSETAAVQRSPWLR</sequence>
<name>A0A1G6WCI0_9ACTN</name>
<proteinExistence type="predicted"/>
<evidence type="ECO:0000256" key="2">
    <source>
        <dbReference type="SAM" id="Phobius"/>
    </source>
</evidence>
<dbReference type="RefSeq" id="WP_090591878.1">
    <property type="nucleotide sequence ID" value="NZ_LT629688.1"/>
</dbReference>
<dbReference type="EMBL" id="LT629688">
    <property type="protein sequence ID" value="SDD63499.1"/>
    <property type="molecule type" value="Genomic_DNA"/>
</dbReference>
<protein>
    <submittedName>
        <fullName evidence="3">Thiosulfate dehydrogenase [quinone] large subunit</fullName>
    </submittedName>
</protein>
<keyword evidence="2" id="KW-0472">Membrane</keyword>